<evidence type="ECO:0000313" key="2">
    <source>
        <dbReference type="EMBL" id="KAL0446042.1"/>
    </source>
</evidence>
<dbReference type="AlphaFoldDB" id="A0AAW2X056"/>
<organism evidence="2">
    <name type="scientific">Sesamum latifolium</name>
    <dbReference type="NCBI Taxonomy" id="2727402"/>
    <lineage>
        <taxon>Eukaryota</taxon>
        <taxon>Viridiplantae</taxon>
        <taxon>Streptophyta</taxon>
        <taxon>Embryophyta</taxon>
        <taxon>Tracheophyta</taxon>
        <taxon>Spermatophyta</taxon>
        <taxon>Magnoliopsida</taxon>
        <taxon>eudicotyledons</taxon>
        <taxon>Gunneridae</taxon>
        <taxon>Pentapetalae</taxon>
        <taxon>asterids</taxon>
        <taxon>lamiids</taxon>
        <taxon>Lamiales</taxon>
        <taxon>Pedaliaceae</taxon>
        <taxon>Sesamum</taxon>
    </lineage>
</organism>
<feature type="compositionally biased region" description="Polar residues" evidence="1">
    <location>
        <begin position="146"/>
        <end position="157"/>
    </location>
</feature>
<feature type="region of interest" description="Disordered" evidence="1">
    <location>
        <begin position="126"/>
        <end position="157"/>
    </location>
</feature>
<protein>
    <submittedName>
        <fullName evidence="2">Uncharacterized protein</fullName>
    </submittedName>
</protein>
<evidence type="ECO:0000256" key="1">
    <source>
        <dbReference type="SAM" id="MobiDB-lite"/>
    </source>
</evidence>
<reference evidence="2" key="1">
    <citation type="submission" date="2020-06" db="EMBL/GenBank/DDBJ databases">
        <authorList>
            <person name="Li T."/>
            <person name="Hu X."/>
            <person name="Zhang T."/>
            <person name="Song X."/>
            <person name="Zhang H."/>
            <person name="Dai N."/>
            <person name="Sheng W."/>
            <person name="Hou X."/>
            <person name="Wei L."/>
        </authorList>
    </citation>
    <scope>NUCLEOTIDE SEQUENCE</scope>
    <source>
        <strain evidence="2">KEN1</strain>
        <tissue evidence="2">Leaf</tissue>
    </source>
</reference>
<name>A0AAW2X056_9LAMI</name>
<accession>A0AAW2X056</accession>
<dbReference type="EMBL" id="JACGWN010000006">
    <property type="protein sequence ID" value="KAL0446042.1"/>
    <property type="molecule type" value="Genomic_DNA"/>
</dbReference>
<gene>
    <name evidence="2" type="ORF">Slati_1732100</name>
</gene>
<sequence>MHVLKNERKALSSLPAVPPKLRLNSLEPVQMEASIVDMEPFTKAESYFGDAKLYLNHNKMQEAVPTKFLTSQIKEVRSKPTPSESNAEEFSKLTIGEVPITENHELKNPPYSPVFPYVVWSDEKDKQSSSQDHTPLLSKRMKQSSKVKSNGLSRFQR</sequence>
<reference evidence="2" key="2">
    <citation type="journal article" date="2024" name="Plant">
        <title>Genomic evolution and insights into agronomic trait innovations of Sesamum species.</title>
        <authorList>
            <person name="Miao H."/>
            <person name="Wang L."/>
            <person name="Qu L."/>
            <person name="Liu H."/>
            <person name="Sun Y."/>
            <person name="Le M."/>
            <person name="Wang Q."/>
            <person name="Wei S."/>
            <person name="Zheng Y."/>
            <person name="Lin W."/>
            <person name="Duan Y."/>
            <person name="Cao H."/>
            <person name="Xiong S."/>
            <person name="Wang X."/>
            <person name="Wei L."/>
            <person name="Li C."/>
            <person name="Ma Q."/>
            <person name="Ju M."/>
            <person name="Zhao R."/>
            <person name="Li G."/>
            <person name="Mu C."/>
            <person name="Tian Q."/>
            <person name="Mei H."/>
            <person name="Zhang T."/>
            <person name="Gao T."/>
            <person name="Zhang H."/>
        </authorList>
    </citation>
    <scope>NUCLEOTIDE SEQUENCE</scope>
    <source>
        <strain evidence="2">KEN1</strain>
    </source>
</reference>
<proteinExistence type="predicted"/>
<comment type="caution">
    <text evidence="2">The sequence shown here is derived from an EMBL/GenBank/DDBJ whole genome shotgun (WGS) entry which is preliminary data.</text>
</comment>